<feature type="binding site" evidence="9">
    <location>
        <position position="121"/>
    </location>
    <ligand>
        <name>5-phospho-alpha-D-ribose 1-diphosphate</name>
        <dbReference type="ChEBI" id="CHEBI:58017"/>
    </ligand>
</feature>
<evidence type="ECO:0000256" key="3">
    <source>
        <dbReference type="ARBA" id="ARBA00022676"/>
    </source>
</evidence>
<comment type="catalytic activity">
    <reaction evidence="7 9">
        <text>N-(5-phospho-beta-D-ribosyl)anthranilate + diphosphate = 5-phospho-alpha-D-ribose 1-diphosphate + anthranilate</text>
        <dbReference type="Rhea" id="RHEA:11768"/>
        <dbReference type="ChEBI" id="CHEBI:16567"/>
        <dbReference type="ChEBI" id="CHEBI:18277"/>
        <dbReference type="ChEBI" id="CHEBI:33019"/>
        <dbReference type="ChEBI" id="CHEBI:58017"/>
        <dbReference type="EC" id="2.4.2.18"/>
    </reaction>
</comment>
<feature type="binding site" evidence="9">
    <location>
        <position position="167"/>
    </location>
    <ligand>
        <name>anthranilate</name>
        <dbReference type="ChEBI" id="CHEBI:16567"/>
        <label>2</label>
    </ligand>
</feature>
<evidence type="ECO:0000256" key="4">
    <source>
        <dbReference type="ARBA" id="ARBA00022679"/>
    </source>
</evidence>
<evidence type="ECO:0000259" key="10">
    <source>
        <dbReference type="Pfam" id="PF00591"/>
    </source>
</evidence>
<gene>
    <name evidence="9" type="primary">trpD</name>
    <name evidence="12" type="ORF">SAMN03080610_02201</name>
</gene>
<organism evidence="12 13">
    <name type="scientific">Afifella marina DSM 2698</name>
    <dbReference type="NCBI Taxonomy" id="1120955"/>
    <lineage>
        <taxon>Bacteria</taxon>
        <taxon>Pseudomonadati</taxon>
        <taxon>Pseudomonadota</taxon>
        <taxon>Alphaproteobacteria</taxon>
        <taxon>Hyphomicrobiales</taxon>
        <taxon>Afifellaceae</taxon>
        <taxon>Afifella</taxon>
    </lineage>
</organism>
<feature type="binding site" evidence="9">
    <location>
        <position position="231"/>
    </location>
    <ligand>
        <name>Mg(2+)</name>
        <dbReference type="ChEBI" id="CHEBI:18420"/>
        <label>2</label>
    </ligand>
</feature>
<dbReference type="Pfam" id="PF00591">
    <property type="entry name" value="Glycos_transf_3"/>
    <property type="match status" value="1"/>
</dbReference>
<dbReference type="GO" id="GO:0000162">
    <property type="term" value="P:L-tryptophan biosynthetic process"/>
    <property type="evidence" value="ECO:0007669"/>
    <property type="project" value="UniProtKB-UniRule"/>
</dbReference>
<feature type="binding site" evidence="9">
    <location>
        <begin position="84"/>
        <end position="85"/>
    </location>
    <ligand>
        <name>5-phospho-alpha-D-ribose 1-diphosphate</name>
        <dbReference type="ChEBI" id="CHEBI:58017"/>
    </ligand>
</feature>
<comment type="similarity">
    <text evidence="9">Belongs to the anthranilate phosphoribosyltransferase family.</text>
</comment>
<evidence type="ECO:0000256" key="2">
    <source>
        <dbReference type="ARBA" id="ARBA00022605"/>
    </source>
</evidence>
<comment type="pathway">
    <text evidence="1 9">Amino-acid biosynthesis; L-tryptophan biosynthesis; L-tryptophan from chorismate: step 2/5.</text>
</comment>
<protein>
    <recommendedName>
        <fullName evidence="9">Anthranilate phosphoribosyltransferase</fullName>
        <ecNumber evidence="9">2.4.2.18</ecNumber>
    </recommendedName>
</protein>
<feature type="binding site" evidence="9">
    <location>
        <begin position="91"/>
        <end position="94"/>
    </location>
    <ligand>
        <name>5-phospho-alpha-D-ribose 1-diphosphate</name>
        <dbReference type="ChEBI" id="CHEBI:58017"/>
    </ligand>
</feature>
<dbReference type="PANTHER" id="PTHR43285:SF2">
    <property type="entry name" value="ANTHRANILATE PHOSPHORIBOSYLTRANSFERASE"/>
    <property type="match status" value="1"/>
</dbReference>
<dbReference type="HAMAP" id="MF_00211">
    <property type="entry name" value="TrpD"/>
    <property type="match status" value="1"/>
</dbReference>
<evidence type="ECO:0000256" key="1">
    <source>
        <dbReference type="ARBA" id="ARBA00004907"/>
    </source>
</evidence>
<dbReference type="EC" id="2.4.2.18" evidence="9"/>
<dbReference type="GO" id="GO:0005829">
    <property type="term" value="C:cytosol"/>
    <property type="evidence" value="ECO:0007669"/>
    <property type="project" value="TreeGrafter"/>
</dbReference>
<feature type="binding site" evidence="9">
    <location>
        <position position="81"/>
    </location>
    <ligand>
        <name>anthranilate</name>
        <dbReference type="ChEBI" id="CHEBI:16567"/>
        <label>1</label>
    </ligand>
</feature>
<dbReference type="Pfam" id="PF02885">
    <property type="entry name" value="Glycos_trans_3N"/>
    <property type="match status" value="1"/>
</dbReference>
<keyword evidence="2 9" id="KW-0028">Amino-acid biosynthesis</keyword>
<evidence type="ECO:0000256" key="5">
    <source>
        <dbReference type="ARBA" id="ARBA00022822"/>
    </source>
</evidence>
<dbReference type="RefSeq" id="WP_092812536.1">
    <property type="nucleotide sequence ID" value="NZ_FMVW01000004.1"/>
</dbReference>
<feature type="binding site" evidence="9">
    <location>
        <begin position="109"/>
        <end position="117"/>
    </location>
    <ligand>
        <name>5-phospho-alpha-D-ribose 1-diphosphate</name>
        <dbReference type="ChEBI" id="CHEBI:58017"/>
    </ligand>
</feature>
<feature type="binding site" evidence="9">
    <location>
        <position position="81"/>
    </location>
    <ligand>
        <name>5-phospho-alpha-D-ribose 1-diphosphate</name>
        <dbReference type="ChEBI" id="CHEBI:58017"/>
    </ligand>
</feature>
<dbReference type="SUPFAM" id="SSF47648">
    <property type="entry name" value="Nucleoside phosphorylase/phosphoribosyltransferase N-terminal domain"/>
    <property type="match status" value="1"/>
</dbReference>
<keyword evidence="3 9" id="KW-0328">Glycosyltransferase</keyword>
<dbReference type="InterPro" id="IPR035902">
    <property type="entry name" value="Nuc_phospho_transferase"/>
</dbReference>
<evidence type="ECO:0000256" key="8">
    <source>
        <dbReference type="ARBA" id="ARBA00061188"/>
    </source>
</evidence>
<feature type="binding site" evidence="9">
    <location>
        <position position="112"/>
    </location>
    <ligand>
        <name>anthranilate</name>
        <dbReference type="ChEBI" id="CHEBI:16567"/>
        <label>1</label>
    </ligand>
</feature>
<dbReference type="Gene3D" id="1.20.970.10">
    <property type="entry name" value="Transferase, Pyrimidine Nucleoside Phosphorylase, Chain C"/>
    <property type="match status" value="1"/>
</dbReference>
<evidence type="ECO:0000256" key="6">
    <source>
        <dbReference type="ARBA" id="ARBA00023141"/>
    </source>
</evidence>
<sequence length="346" mass="36047">MSDLKPLIAKLANRESLTEAEAQQAFDVMMSGEATPTQIGAVLMGLRVRGETIEEIAGAVTSMRSRMTPVEAPEGAIDIVGTGGDASGTYNISTGAALVVAGVGVPVAKHGNRALSSRSGAADCLTALGVNVDLKPEGIARCIREAGIGFMFAPNHHAAMRHVGPSRVEIGTRTIFNILGPLANPAKVKRYMLGVYSKEWVEPIANALKNLGAETAWVVHGTYGEAGGIDEVSTTGRTYVAELKEGHVRTFEVHPQDFDVKEALPEDLKGGIAEENAAALRALLDGELGPYRDVVVANAAAALIVAGKSELVEEAADMAEESIDSGKAKAALEALLRVSNEAAPAS</sequence>
<feature type="binding site" evidence="9">
    <location>
        <position position="89"/>
    </location>
    <ligand>
        <name>5-phospho-alpha-D-ribose 1-diphosphate</name>
        <dbReference type="ChEBI" id="CHEBI:58017"/>
    </ligand>
</feature>
<reference evidence="12 13" key="1">
    <citation type="submission" date="2016-10" db="EMBL/GenBank/DDBJ databases">
        <authorList>
            <person name="de Groot N.N."/>
        </authorList>
    </citation>
    <scope>NUCLEOTIDE SEQUENCE [LARGE SCALE GENOMIC DNA]</scope>
    <source>
        <strain evidence="12 13">DSM 2698</strain>
    </source>
</reference>
<feature type="binding site" evidence="9">
    <location>
        <position position="231"/>
    </location>
    <ligand>
        <name>Mg(2+)</name>
        <dbReference type="ChEBI" id="CHEBI:18420"/>
        <label>1</label>
    </ligand>
</feature>
<proteinExistence type="inferred from homology"/>
<dbReference type="Gene3D" id="3.40.1030.10">
    <property type="entry name" value="Nucleoside phosphorylase/phosphoribosyltransferase catalytic domain"/>
    <property type="match status" value="1"/>
</dbReference>
<dbReference type="FunFam" id="3.40.1030.10:FF:000002">
    <property type="entry name" value="Anthranilate phosphoribosyltransferase"/>
    <property type="match status" value="1"/>
</dbReference>
<keyword evidence="9" id="KW-0460">Magnesium</keyword>
<keyword evidence="13" id="KW-1185">Reference proteome</keyword>
<comment type="caution">
    <text evidence="9">Lacks conserved residue(s) required for the propagation of feature annotation.</text>
</comment>
<dbReference type="PANTHER" id="PTHR43285">
    <property type="entry name" value="ANTHRANILATE PHOSPHORIBOSYLTRANSFERASE"/>
    <property type="match status" value="1"/>
</dbReference>
<dbReference type="UniPathway" id="UPA00035">
    <property type="reaction ID" value="UER00041"/>
</dbReference>
<comment type="subunit">
    <text evidence="9">Homodimer.</text>
</comment>
<dbReference type="EMBL" id="FMVW01000004">
    <property type="protein sequence ID" value="SCZ37551.1"/>
    <property type="molecule type" value="Genomic_DNA"/>
</dbReference>
<feature type="domain" description="Glycosyl transferase family 3 N-terminal" evidence="11">
    <location>
        <begin position="5"/>
        <end position="66"/>
    </location>
</feature>
<evidence type="ECO:0000259" key="11">
    <source>
        <dbReference type="Pfam" id="PF02885"/>
    </source>
</evidence>
<dbReference type="GO" id="GO:0000287">
    <property type="term" value="F:magnesium ion binding"/>
    <property type="evidence" value="ECO:0007669"/>
    <property type="project" value="UniProtKB-UniRule"/>
</dbReference>
<feature type="binding site" evidence="9">
    <location>
        <position position="93"/>
    </location>
    <ligand>
        <name>Mg(2+)</name>
        <dbReference type="ChEBI" id="CHEBI:18420"/>
        <label>1</label>
    </ligand>
</feature>
<dbReference type="STRING" id="1120955.SAMN03080610_02201"/>
<dbReference type="InterPro" id="IPR036320">
    <property type="entry name" value="Glycosyl_Trfase_fam3_N_dom_sf"/>
</dbReference>
<evidence type="ECO:0000313" key="13">
    <source>
        <dbReference type="Proteomes" id="UP000199347"/>
    </source>
</evidence>
<comment type="similarity">
    <text evidence="8">In the C-terminal section; belongs to the anthranilate phosphoribosyltransferase family.</text>
</comment>
<keyword evidence="4 9" id="KW-0808">Transferase</keyword>
<dbReference type="GO" id="GO:0004048">
    <property type="term" value="F:anthranilate phosphoribosyltransferase activity"/>
    <property type="evidence" value="ECO:0007669"/>
    <property type="project" value="UniProtKB-UniRule"/>
</dbReference>
<dbReference type="Proteomes" id="UP000199347">
    <property type="component" value="Unassembled WGS sequence"/>
</dbReference>
<dbReference type="SUPFAM" id="SSF52418">
    <property type="entry name" value="Nucleoside phosphorylase/phosphoribosyltransferase catalytic domain"/>
    <property type="match status" value="1"/>
</dbReference>
<accession>A0A1G5NLE3</accession>
<dbReference type="InterPro" id="IPR005940">
    <property type="entry name" value="Anthranilate_Pribosyl_Tfrase"/>
</dbReference>
<evidence type="ECO:0000313" key="12">
    <source>
        <dbReference type="EMBL" id="SCZ37551.1"/>
    </source>
</evidence>
<comment type="function">
    <text evidence="9">Catalyzes the transfer of the phosphoribosyl group of 5-phosphorylribose-1-pyrophosphate (PRPP) to anthranilate to yield N-(5'-phosphoribosyl)-anthranilate (PRA).</text>
</comment>
<keyword evidence="9" id="KW-0479">Metal-binding</keyword>
<feature type="domain" description="Glycosyl transferase family 3" evidence="10">
    <location>
        <begin position="76"/>
        <end position="328"/>
    </location>
</feature>
<dbReference type="InterPro" id="IPR017459">
    <property type="entry name" value="Glycosyl_Trfase_fam3_N_dom"/>
</dbReference>
<comment type="cofactor">
    <cofactor evidence="9">
        <name>Mg(2+)</name>
        <dbReference type="ChEBI" id="CHEBI:18420"/>
    </cofactor>
    <text evidence="9">Binds 2 magnesium ions per monomer.</text>
</comment>
<keyword evidence="6 9" id="KW-0057">Aromatic amino acid biosynthesis</keyword>
<keyword evidence="5 9" id="KW-0822">Tryptophan biosynthesis</keyword>
<feature type="binding site" evidence="9">
    <location>
        <position position="230"/>
    </location>
    <ligand>
        <name>Mg(2+)</name>
        <dbReference type="ChEBI" id="CHEBI:18420"/>
        <label>2</label>
    </ligand>
</feature>
<dbReference type="AlphaFoldDB" id="A0A1G5NLE3"/>
<name>A0A1G5NLE3_AFIMA</name>
<dbReference type="OrthoDB" id="9806430at2"/>
<dbReference type="NCBIfam" id="TIGR01245">
    <property type="entry name" value="trpD"/>
    <property type="match status" value="1"/>
</dbReference>
<dbReference type="InterPro" id="IPR000312">
    <property type="entry name" value="Glycosyl_Trfase_fam3"/>
</dbReference>
<evidence type="ECO:0000256" key="9">
    <source>
        <dbReference type="HAMAP-Rule" id="MF_00211"/>
    </source>
</evidence>
<evidence type="ECO:0000256" key="7">
    <source>
        <dbReference type="ARBA" id="ARBA00052328"/>
    </source>
</evidence>